<reference evidence="1" key="1">
    <citation type="submission" date="2015-10" db="EMBL/GenBank/DDBJ databases">
        <title>EvidentialGene: Evidence-directed Construction of Complete mRNA Transcriptomes without Genomes.</title>
        <authorList>
            <person name="Gilbert D.G."/>
        </authorList>
    </citation>
    <scope>NUCLEOTIDE SEQUENCE</scope>
</reference>
<evidence type="ECO:0000313" key="1">
    <source>
        <dbReference type="EMBL" id="JAN73725.1"/>
    </source>
</evidence>
<protein>
    <submittedName>
        <fullName evidence="1">Uncharacterized protein</fullName>
    </submittedName>
</protein>
<name>A0A0N8EJD2_9CRUS</name>
<accession>A0A0N8EJD2</accession>
<dbReference type="AlphaFoldDB" id="A0A0N8EJD2"/>
<dbReference type="EMBL" id="GDIQ01021012">
    <property type="protein sequence ID" value="JAN73725.1"/>
    <property type="molecule type" value="Transcribed_RNA"/>
</dbReference>
<proteinExistence type="predicted"/>
<sequence>MIIDQLPPLFSENIGPYNEIINVTIGTQNDNFFICTSELRSFNVTCTYRSSIFTIYLHMAYYI</sequence>
<organism evidence="1">
    <name type="scientific">Daphnia magna</name>
    <dbReference type="NCBI Taxonomy" id="35525"/>
    <lineage>
        <taxon>Eukaryota</taxon>
        <taxon>Metazoa</taxon>
        <taxon>Ecdysozoa</taxon>
        <taxon>Arthropoda</taxon>
        <taxon>Crustacea</taxon>
        <taxon>Branchiopoda</taxon>
        <taxon>Diplostraca</taxon>
        <taxon>Cladocera</taxon>
        <taxon>Anomopoda</taxon>
        <taxon>Daphniidae</taxon>
        <taxon>Daphnia</taxon>
    </lineage>
</organism>